<gene>
    <name evidence="2" type="ORF">IC617_14985</name>
</gene>
<dbReference type="InterPro" id="IPR032307">
    <property type="entry name" value="PepSY_TM-like_2"/>
</dbReference>
<evidence type="ECO:0000256" key="1">
    <source>
        <dbReference type="SAM" id="Phobius"/>
    </source>
</evidence>
<dbReference type="PANTHER" id="PTHR40115">
    <property type="entry name" value="INNER MEMBRANE PROTEIN WITH PEPSY TM HELIX"/>
    <property type="match status" value="1"/>
</dbReference>
<evidence type="ECO:0000313" key="2">
    <source>
        <dbReference type="EMBL" id="MBD1390734.1"/>
    </source>
</evidence>
<protein>
    <submittedName>
        <fullName evidence="2">PepSY-associated TM helix domain-containing protein</fullName>
    </submittedName>
</protein>
<dbReference type="RefSeq" id="WP_191145799.1">
    <property type="nucleotide sequence ID" value="NZ_JACXAF010000022.1"/>
</dbReference>
<keyword evidence="1" id="KW-0812">Transmembrane</keyword>
<keyword evidence="1" id="KW-1133">Transmembrane helix</keyword>
<evidence type="ECO:0000313" key="3">
    <source>
        <dbReference type="Proteomes" id="UP000638014"/>
    </source>
</evidence>
<organism evidence="2 3">
    <name type="scientific">Neiella litorisoli</name>
    <dbReference type="NCBI Taxonomy" id="2771431"/>
    <lineage>
        <taxon>Bacteria</taxon>
        <taxon>Pseudomonadati</taxon>
        <taxon>Pseudomonadota</taxon>
        <taxon>Gammaproteobacteria</taxon>
        <taxon>Alteromonadales</taxon>
        <taxon>Echinimonadaceae</taxon>
        <taxon>Neiella</taxon>
    </lineage>
</organism>
<feature type="transmembrane region" description="Helical" evidence="1">
    <location>
        <begin position="138"/>
        <end position="161"/>
    </location>
</feature>
<accession>A0A8J6UF90</accession>
<comment type="caution">
    <text evidence="2">The sequence shown here is derived from an EMBL/GenBank/DDBJ whole genome shotgun (WGS) entry which is preliminary data.</text>
</comment>
<feature type="transmembrane region" description="Helical" evidence="1">
    <location>
        <begin position="170"/>
        <end position="192"/>
    </location>
</feature>
<feature type="transmembrane region" description="Helical" evidence="1">
    <location>
        <begin position="7"/>
        <end position="30"/>
    </location>
</feature>
<keyword evidence="3" id="KW-1185">Reference proteome</keyword>
<name>A0A8J6UF90_9GAMM</name>
<dbReference type="AlphaFoldDB" id="A0A8J6UF90"/>
<dbReference type="Proteomes" id="UP000638014">
    <property type="component" value="Unassembled WGS sequence"/>
</dbReference>
<dbReference type="Pfam" id="PF16357">
    <property type="entry name" value="PepSY_TM_like_2"/>
    <property type="match status" value="1"/>
</dbReference>
<dbReference type="EMBL" id="JACXAF010000022">
    <property type="protein sequence ID" value="MBD1390734.1"/>
    <property type="molecule type" value="Genomic_DNA"/>
</dbReference>
<proteinExistence type="predicted"/>
<keyword evidence="1" id="KW-0472">Membrane</keyword>
<sequence length="193" mass="21658">MFSLCRWLHIYVSCALFSLLLFFAVTGITLNHPHWAATPVEHLQQLPLPPQLLVPVDGELPLHKLQRHIEQLTGLESPRRVDVDLALGEITYDFPVPAGYAFVTVLTDSQQIEIEYQRGRLLALLNDLHKGRHSGASWSWLIDISAGLMVLFAVTGIVILLQNAKHRNQAWLLVLLGTATPCLLYLCTVPRLL</sequence>
<reference evidence="2" key="1">
    <citation type="submission" date="2020-09" db="EMBL/GenBank/DDBJ databases">
        <title>A novel bacterium of genus Neiella, isolated from South China Sea.</title>
        <authorList>
            <person name="Huang H."/>
            <person name="Mo K."/>
            <person name="Hu Y."/>
        </authorList>
    </citation>
    <scope>NUCLEOTIDE SEQUENCE</scope>
    <source>
        <strain evidence="2">HB171785</strain>
    </source>
</reference>
<dbReference type="PANTHER" id="PTHR40115:SF1">
    <property type="entry name" value="INNER MEMBRANE PROTEIN WITH PEPSY TM HELIX"/>
    <property type="match status" value="1"/>
</dbReference>